<dbReference type="Gene3D" id="3.40.50.1820">
    <property type="entry name" value="alpha/beta hydrolase"/>
    <property type="match status" value="1"/>
</dbReference>
<evidence type="ECO:0000313" key="1">
    <source>
        <dbReference type="EMBL" id="RLL19180.1"/>
    </source>
</evidence>
<keyword evidence="1" id="KW-0378">Hydrolase</keyword>
<dbReference type="GO" id="GO:0016787">
    <property type="term" value="F:hydrolase activity"/>
    <property type="evidence" value="ECO:0007669"/>
    <property type="project" value="UniProtKB-KW"/>
</dbReference>
<dbReference type="RefSeq" id="WP_120375616.1">
    <property type="nucleotide sequence ID" value="NZ_RCHC01000018.1"/>
</dbReference>
<organism evidence="1 2">
    <name type="scientific">Acinetobacter chengduensis</name>
    <dbReference type="NCBI Taxonomy" id="2420890"/>
    <lineage>
        <taxon>Bacteria</taxon>
        <taxon>Pseudomonadati</taxon>
        <taxon>Pseudomonadota</taxon>
        <taxon>Gammaproteobacteria</taxon>
        <taxon>Moraxellales</taxon>
        <taxon>Moraxellaceae</taxon>
        <taxon>Acinetobacter</taxon>
    </lineage>
</organism>
<gene>
    <name evidence="1" type="ORF">D9K81_14395</name>
</gene>
<keyword evidence="2" id="KW-1185">Reference proteome</keyword>
<sequence>MNQRILLITGWGGGTQLLQPLQQALIQQGHDVELINIFNALDPIVLQQYTEKARAFDVICGWSLGGQLATILVDQVAQHFAEHKVLITLGSNPCFVANAEWSTAMDQPTFQSFKHSFKQDAISTLKKFGFMVCQGVANTKQDFLTLQSLIRAQNLDTLSKGLHCLEQLNNVSILKNYTGYQFHLFAKQDFLVSYKVEHNLRKFAGEFFKTELVSGSHGFPLFEFESISCKICQYLLQITQTNR</sequence>
<dbReference type="EMBL" id="RCHC01000018">
    <property type="protein sequence ID" value="RLL19180.1"/>
    <property type="molecule type" value="Genomic_DNA"/>
</dbReference>
<dbReference type="Proteomes" id="UP000280271">
    <property type="component" value="Unassembled WGS sequence"/>
</dbReference>
<name>A0ABX9TSW7_9GAMM</name>
<dbReference type="InterPro" id="IPR029058">
    <property type="entry name" value="AB_hydrolase_fold"/>
</dbReference>
<dbReference type="SUPFAM" id="SSF53474">
    <property type="entry name" value="alpha/beta-Hydrolases"/>
    <property type="match status" value="1"/>
</dbReference>
<reference evidence="1 2" key="1">
    <citation type="submission" date="2018-09" db="EMBL/GenBank/DDBJ databases">
        <title>The draft genome of Acinetobacter sp. strains.</title>
        <authorList>
            <person name="Qin J."/>
            <person name="Feng Y."/>
            <person name="Zong Z."/>
        </authorList>
    </citation>
    <scope>NUCLEOTIDE SEQUENCE [LARGE SCALE GENOMIC DNA]</scope>
    <source>
        <strain evidence="1 2">WCHAc060005</strain>
    </source>
</reference>
<evidence type="ECO:0000313" key="2">
    <source>
        <dbReference type="Proteomes" id="UP000280271"/>
    </source>
</evidence>
<protein>
    <submittedName>
        <fullName evidence="1">Hydrolase</fullName>
    </submittedName>
</protein>
<proteinExistence type="predicted"/>
<comment type="caution">
    <text evidence="1">The sequence shown here is derived from an EMBL/GenBank/DDBJ whole genome shotgun (WGS) entry which is preliminary data.</text>
</comment>
<accession>A0ABX9TSW7</accession>